<dbReference type="Proteomes" id="UP000037460">
    <property type="component" value="Unassembled WGS sequence"/>
</dbReference>
<feature type="compositionally biased region" description="Polar residues" evidence="1">
    <location>
        <begin position="77"/>
        <end position="96"/>
    </location>
</feature>
<feature type="compositionally biased region" description="Basic residues" evidence="1">
    <location>
        <begin position="217"/>
        <end position="231"/>
    </location>
</feature>
<evidence type="ECO:0000256" key="1">
    <source>
        <dbReference type="SAM" id="MobiDB-lite"/>
    </source>
</evidence>
<comment type="caution">
    <text evidence="2">The sequence shown here is derived from an EMBL/GenBank/DDBJ whole genome shotgun (WGS) entry which is preliminary data.</text>
</comment>
<name>A0A0M0LQI9_9EUKA</name>
<organism evidence="2 3">
    <name type="scientific">Chrysochromulina tobinii</name>
    <dbReference type="NCBI Taxonomy" id="1460289"/>
    <lineage>
        <taxon>Eukaryota</taxon>
        <taxon>Haptista</taxon>
        <taxon>Haptophyta</taxon>
        <taxon>Prymnesiophyceae</taxon>
        <taxon>Prymnesiales</taxon>
        <taxon>Chrysochromulinaceae</taxon>
        <taxon>Chrysochromulina</taxon>
    </lineage>
</organism>
<evidence type="ECO:0000313" key="2">
    <source>
        <dbReference type="EMBL" id="KOO53309.1"/>
    </source>
</evidence>
<evidence type="ECO:0000313" key="3">
    <source>
        <dbReference type="Proteomes" id="UP000037460"/>
    </source>
</evidence>
<feature type="compositionally biased region" description="Low complexity" evidence="1">
    <location>
        <begin position="47"/>
        <end position="60"/>
    </location>
</feature>
<keyword evidence="3" id="KW-1185">Reference proteome</keyword>
<feature type="region of interest" description="Disordered" evidence="1">
    <location>
        <begin position="1"/>
        <end position="106"/>
    </location>
</feature>
<feature type="region of interest" description="Disordered" evidence="1">
    <location>
        <begin position="208"/>
        <end position="231"/>
    </location>
</feature>
<dbReference type="AlphaFoldDB" id="A0A0M0LQI9"/>
<proteinExistence type="predicted"/>
<dbReference type="EMBL" id="JWZX01000287">
    <property type="protein sequence ID" value="KOO53309.1"/>
    <property type="molecule type" value="Genomic_DNA"/>
</dbReference>
<reference evidence="3" key="1">
    <citation type="journal article" date="2015" name="PLoS Genet.">
        <title>Genome Sequence and Transcriptome Analyses of Chrysochromulina tobin: Metabolic Tools for Enhanced Algal Fitness in the Prominent Order Prymnesiales (Haptophyceae).</title>
        <authorList>
            <person name="Hovde B.T."/>
            <person name="Deodato C.R."/>
            <person name="Hunsperger H.M."/>
            <person name="Ryken S.A."/>
            <person name="Yost W."/>
            <person name="Jha R.K."/>
            <person name="Patterson J."/>
            <person name="Monnat R.J. Jr."/>
            <person name="Barlow S.B."/>
            <person name="Starkenburg S.R."/>
            <person name="Cattolico R.A."/>
        </authorList>
    </citation>
    <scope>NUCLEOTIDE SEQUENCE</scope>
    <source>
        <strain evidence="3">CCMP291</strain>
    </source>
</reference>
<protein>
    <submittedName>
        <fullName evidence="2">Uncharacterized protein</fullName>
    </submittedName>
</protein>
<sequence>MEGRPPTKQQQSEELLPALDDEERKAVQTRARERLQAKATGFSDGLTPKSGSKTPKSGSSRVPGYMTPKSGGKSARKSGNQSSRSTMLTNRTSSPTGRYHPDPERRLELRKADLHANIDYLAPNGAPDNDRKAKESSWLVSQAFIEGLRYYPTGKAVLESNDSEATYSGNTHGKKAYNMEHMETDLRARLEIAPRFDNQEWRDDQLPREWVPDKSPSMKKHMARVRERLKR</sequence>
<gene>
    <name evidence="2" type="ORF">Ctob_014948</name>
</gene>
<feature type="compositionally biased region" description="Basic and acidic residues" evidence="1">
    <location>
        <begin position="22"/>
        <end position="36"/>
    </location>
</feature>
<accession>A0A0M0LQI9</accession>